<evidence type="ECO:0000256" key="5">
    <source>
        <dbReference type="ARBA" id="ARBA00023012"/>
    </source>
</evidence>
<dbReference type="PANTHER" id="PTHR43711:SF26">
    <property type="entry name" value="SENSOR HISTIDINE KINASE RCSC"/>
    <property type="match status" value="1"/>
</dbReference>
<keyword evidence="3" id="KW-0808">Transferase</keyword>
<evidence type="ECO:0000256" key="4">
    <source>
        <dbReference type="ARBA" id="ARBA00022777"/>
    </source>
</evidence>
<comment type="catalytic activity">
    <reaction evidence="1">
        <text>ATP + protein L-histidine = ADP + protein N-phospho-L-histidine.</text>
        <dbReference type="EC" id="2.7.13.3"/>
    </reaction>
</comment>
<dbReference type="Pfam" id="PF00512">
    <property type="entry name" value="HisKA"/>
    <property type="match status" value="1"/>
</dbReference>
<dbReference type="PROSITE" id="PS50109">
    <property type="entry name" value="HIS_KIN"/>
    <property type="match status" value="1"/>
</dbReference>
<dbReference type="Proteomes" id="UP000287247">
    <property type="component" value="Unassembled WGS sequence"/>
</dbReference>
<dbReference type="Gene3D" id="1.10.287.130">
    <property type="match status" value="1"/>
</dbReference>
<dbReference type="InterPro" id="IPR050736">
    <property type="entry name" value="Sensor_HK_Regulatory"/>
</dbReference>
<protein>
    <recommendedName>
        <fullName evidence="2">histidine kinase</fullName>
        <ecNumber evidence="2">2.7.13.3</ecNumber>
    </recommendedName>
</protein>
<name>A0A401IMS4_APHSA</name>
<dbReference type="SUPFAM" id="SSF55874">
    <property type="entry name" value="ATPase domain of HSP90 chaperone/DNA topoisomerase II/histidine kinase"/>
    <property type="match status" value="1"/>
</dbReference>
<keyword evidence="4 7" id="KW-0418">Kinase</keyword>
<organism evidence="7 8">
    <name type="scientific">Aphanothece sacrum FPU1</name>
    <dbReference type="NCBI Taxonomy" id="1920663"/>
    <lineage>
        <taxon>Bacteria</taxon>
        <taxon>Bacillati</taxon>
        <taxon>Cyanobacteriota</taxon>
        <taxon>Cyanophyceae</taxon>
        <taxon>Oscillatoriophycideae</taxon>
        <taxon>Chroococcales</taxon>
        <taxon>Aphanothecaceae</taxon>
        <taxon>Aphanothece</taxon>
    </lineage>
</organism>
<dbReference type="InterPro" id="IPR036097">
    <property type="entry name" value="HisK_dim/P_sf"/>
</dbReference>
<keyword evidence="8" id="KW-1185">Reference proteome</keyword>
<accession>A0A401IMS4</accession>
<evidence type="ECO:0000256" key="2">
    <source>
        <dbReference type="ARBA" id="ARBA00012438"/>
    </source>
</evidence>
<evidence type="ECO:0000313" key="8">
    <source>
        <dbReference type="Proteomes" id="UP000287247"/>
    </source>
</evidence>
<dbReference type="GO" id="GO:0000155">
    <property type="term" value="F:phosphorelay sensor kinase activity"/>
    <property type="evidence" value="ECO:0007669"/>
    <property type="project" value="InterPro"/>
</dbReference>
<dbReference type="EMBL" id="BDQK01000017">
    <property type="protein sequence ID" value="GBF82528.1"/>
    <property type="molecule type" value="Genomic_DNA"/>
</dbReference>
<dbReference type="RefSeq" id="WP_369692089.1">
    <property type="nucleotide sequence ID" value="NZ_BDQK01000017.1"/>
</dbReference>
<comment type="caution">
    <text evidence="7">The sequence shown here is derived from an EMBL/GenBank/DDBJ whole genome shotgun (WGS) entry which is preliminary data.</text>
</comment>
<dbReference type="SMART" id="SM00388">
    <property type="entry name" value="HisKA"/>
    <property type="match status" value="1"/>
</dbReference>
<proteinExistence type="predicted"/>
<dbReference type="InterPro" id="IPR036890">
    <property type="entry name" value="HATPase_C_sf"/>
</dbReference>
<evidence type="ECO:0000259" key="6">
    <source>
        <dbReference type="PROSITE" id="PS50109"/>
    </source>
</evidence>
<dbReference type="AlphaFoldDB" id="A0A401IMS4"/>
<dbReference type="EC" id="2.7.13.3" evidence="2"/>
<sequence>MMNDEIEALKQELEQTKLAYQMAVQLSQFKSGFLAKTSHELRSPLSTLMGLHQLILSDLCENHEEEREFIEQAYKSAQKLLNTIDQIVTISKIDYSRIDLKNQVISVANLLETLYNFTHLQAINYNLQIIIETPNPDCYIHADSERLLQGLIILVETGISLIKRGTIKIFTSINKDKNLVKITVDIPCSMELWQSEIEPLEMSGLTLNSLKEWSQKLDNSPGMKCLLCQTLLKKMGGQLNLIDLSPQCVTRLQCLIPWSEIPESV</sequence>
<evidence type="ECO:0000256" key="1">
    <source>
        <dbReference type="ARBA" id="ARBA00000085"/>
    </source>
</evidence>
<reference evidence="8" key="1">
    <citation type="submission" date="2017-05" db="EMBL/GenBank/DDBJ databases">
        <title>Physiological properties and genetic analysis related to exopolysaccharide production of fresh-water unicellular cyanobacterium Aphanothece sacrum, Suizenji Nori, that has been cultured as a food source in Japan.</title>
        <authorList>
            <person name="Kanesaki Y."/>
            <person name="Yoshikawa S."/>
            <person name="Ohki K."/>
        </authorList>
    </citation>
    <scope>NUCLEOTIDE SEQUENCE [LARGE SCALE GENOMIC DNA]</scope>
    <source>
        <strain evidence="8">FPU1</strain>
    </source>
</reference>
<dbReference type="InterPro" id="IPR003661">
    <property type="entry name" value="HisK_dim/P_dom"/>
</dbReference>
<keyword evidence="5" id="KW-0902">Two-component regulatory system</keyword>
<feature type="domain" description="Histidine kinase" evidence="6">
    <location>
        <begin position="36"/>
        <end position="260"/>
    </location>
</feature>
<evidence type="ECO:0000313" key="7">
    <source>
        <dbReference type="EMBL" id="GBF82528.1"/>
    </source>
</evidence>
<dbReference type="PANTHER" id="PTHR43711">
    <property type="entry name" value="TWO-COMPONENT HISTIDINE KINASE"/>
    <property type="match status" value="1"/>
</dbReference>
<gene>
    <name evidence="7" type="ORF">AsFPU1_3958</name>
</gene>
<dbReference type="SUPFAM" id="SSF47384">
    <property type="entry name" value="Homodimeric domain of signal transducing histidine kinase"/>
    <property type="match status" value="1"/>
</dbReference>
<evidence type="ECO:0000256" key="3">
    <source>
        <dbReference type="ARBA" id="ARBA00022679"/>
    </source>
</evidence>
<dbReference type="InterPro" id="IPR005467">
    <property type="entry name" value="His_kinase_dom"/>
</dbReference>
<dbReference type="CDD" id="cd00082">
    <property type="entry name" value="HisKA"/>
    <property type="match status" value="1"/>
</dbReference>